<feature type="transmembrane region" description="Helical" evidence="1">
    <location>
        <begin position="6"/>
        <end position="23"/>
    </location>
</feature>
<keyword evidence="1" id="KW-1133">Transmembrane helix</keyword>
<keyword evidence="1" id="KW-0812">Transmembrane</keyword>
<accession>A0ABY0R026</accession>
<keyword evidence="1" id="KW-0472">Membrane</keyword>
<evidence type="ECO:0000313" key="3">
    <source>
        <dbReference type="Proteomes" id="UP000199242"/>
    </source>
</evidence>
<feature type="transmembrane region" description="Helical" evidence="1">
    <location>
        <begin position="114"/>
        <end position="136"/>
    </location>
</feature>
<feature type="transmembrane region" description="Helical" evidence="1">
    <location>
        <begin position="148"/>
        <end position="168"/>
    </location>
</feature>
<name>A0ABY0R026_9FLAO</name>
<feature type="transmembrane region" description="Helical" evidence="1">
    <location>
        <begin position="180"/>
        <end position="204"/>
    </location>
</feature>
<dbReference type="EMBL" id="FNHD01000017">
    <property type="protein sequence ID" value="SDM20654.1"/>
    <property type="molecule type" value="Genomic_DNA"/>
</dbReference>
<sequence length="210" mass="25080">MQGNLNNIYYLSLLVTFILSLFLRFKRKKREQEFIYIYLFITIINDVIISKTQLISQNISIFVYTLLSTGYFFSIYYGKFKIKFIKYLILVVTAAFIVFGFVNQFKIGFQILNINFLFGLAVFYIILTLCWFFQRIIDANNRKISRDFIFWLSCAMLLWGCFFIFRIIPTYLFDSRDPSFLIIIQNIFTGINILTYWIVFYGLIKTVIKS</sequence>
<comment type="caution">
    <text evidence="2">The sequence shown here is derived from an EMBL/GenBank/DDBJ whole genome shotgun (WGS) entry which is preliminary data.</text>
</comment>
<organism evidence="2 3">
    <name type="scientific">Chryseobacterium taihuense</name>
    <dbReference type="NCBI Taxonomy" id="1141221"/>
    <lineage>
        <taxon>Bacteria</taxon>
        <taxon>Pseudomonadati</taxon>
        <taxon>Bacteroidota</taxon>
        <taxon>Flavobacteriia</taxon>
        <taxon>Flavobacteriales</taxon>
        <taxon>Weeksellaceae</taxon>
        <taxon>Chryseobacterium group</taxon>
        <taxon>Chryseobacterium</taxon>
    </lineage>
</organism>
<feature type="transmembrane region" description="Helical" evidence="1">
    <location>
        <begin position="84"/>
        <end position="102"/>
    </location>
</feature>
<dbReference type="Proteomes" id="UP000199242">
    <property type="component" value="Unassembled WGS sequence"/>
</dbReference>
<gene>
    <name evidence="2" type="ORF">SAMN05216273_11715</name>
</gene>
<feature type="transmembrane region" description="Helical" evidence="1">
    <location>
        <begin position="35"/>
        <end position="55"/>
    </location>
</feature>
<protein>
    <recommendedName>
        <fullName evidence="4">YhhN-like protein</fullName>
    </recommendedName>
</protein>
<proteinExistence type="predicted"/>
<evidence type="ECO:0000313" key="2">
    <source>
        <dbReference type="EMBL" id="SDM20654.1"/>
    </source>
</evidence>
<evidence type="ECO:0008006" key="4">
    <source>
        <dbReference type="Google" id="ProtNLM"/>
    </source>
</evidence>
<feature type="transmembrane region" description="Helical" evidence="1">
    <location>
        <begin position="61"/>
        <end position="77"/>
    </location>
</feature>
<reference evidence="2 3" key="1">
    <citation type="submission" date="2016-10" db="EMBL/GenBank/DDBJ databases">
        <authorList>
            <person name="Varghese N."/>
            <person name="Submissions S."/>
        </authorList>
    </citation>
    <scope>NUCLEOTIDE SEQUENCE [LARGE SCALE GENOMIC DNA]</scope>
    <source>
        <strain evidence="2 3">CGMCC 1.10941</strain>
    </source>
</reference>
<evidence type="ECO:0000256" key="1">
    <source>
        <dbReference type="SAM" id="Phobius"/>
    </source>
</evidence>
<keyword evidence="3" id="KW-1185">Reference proteome</keyword>